<keyword evidence="3" id="KW-1003">Cell membrane</keyword>
<feature type="transmembrane region" description="Helical" evidence="7">
    <location>
        <begin position="322"/>
        <end position="346"/>
    </location>
</feature>
<evidence type="ECO:0000259" key="8">
    <source>
        <dbReference type="Pfam" id="PF00482"/>
    </source>
</evidence>
<feature type="transmembrane region" description="Helical" evidence="7">
    <location>
        <begin position="162"/>
        <end position="184"/>
    </location>
</feature>
<dbReference type="Pfam" id="PF00482">
    <property type="entry name" value="T2SSF"/>
    <property type="match status" value="2"/>
</dbReference>
<dbReference type="Proteomes" id="UP000196710">
    <property type="component" value="Chromosome"/>
</dbReference>
<comment type="subcellular location">
    <subcellularLocation>
        <location evidence="1">Cell membrane</location>
        <topology evidence="1">Multi-pass membrane protein</topology>
    </subcellularLocation>
</comment>
<organism evidence="10 12">
    <name type="scientific">Acutalibacter muris</name>
    <dbReference type="NCBI Taxonomy" id="1796620"/>
    <lineage>
        <taxon>Bacteria</taxon>
        <taxon>Bacillati</taxon>
        <taxon>Bacillota</taxon>
        <taxon>Clostridia</taxon>
        <taxon>Eubacteriales</taxon>
        <taxon>Acutalibacteraceae</taxon>
        <taxon>Acutalibacter</taxon>
    </lineage>
</organism>
<dbReference type="Proteomes" id="UP000596035">
    <property type="component" value="Chromosome"/>
</dbReference>
<evidence type="ECO:0000256" key="2">
    <source>
        <dbReference type="ARBA" id="ARBA00005745"/>
    </source>
</evidence>
<reference evidence="11" key="2">
    <citation type="submission" date="2017-05" db="EMBL/GenBank/DDBJ databases">
        <title>Improved OligoMM genomes.</title>
        <authorList>
            <person name="Garzetti D."/>
        </authorList>
    </citation>
    <scope>NUCLEOTIDE SEQUENCE [LARGE SCALE GENOMIC DNA]</scope>
    <source>
        <strain evidence="11">KB18</strain>
    </source>
</reference>
<feature type="domain" description="Type II secretion system protein GspF" evidence="8">
    <location>
        <begin position="241"/>
        <end position="341"/>
    </location>
</feature>
<dbReference type="InterPro" id="IPR042094">
    <property type="entry name" value="T2SS_GspF_sf"/>
</dbReference>
<feature type="transmembrane region" description="Helical" evidence="7">
    <location>
        <begin position="119"/>
        <end position="142"/>
    </location>
</feature>
<feature type="domain" description="Type II secretion system protein GspF" evidence="8">
    <location>
        <begin position="17"/>
        <end position="140"/>
    </location>
</feature>
<evidence type="ECO:0000256" key="1">
    <source>
        <dbReference type="ARBA" id="ARBA00004651"/>
    </source>
</evidence>
<dbReference type="KEGG" id="amur:ADH66_09160"/>
<accession>A0A1Z2XQT3</accession>
<dbReference type="EMBL" id="CP021422">
    <property type="protein sequence ID" value="ASB40805.1"/>
    <property type="molecule type" value="Genomic_DNA"/>
</dbReference>
<dbReference type="Gene3D" id="1.20.81.30">
    <property type="entry name" value="Type II secretion system (T2SS), domain F"/>
    <property type="match status" value="2"/>
</dbReference>
<dbReference type="PANTHER" id="PTHR30012:SF0">
    <property type="entry name" value="TYPE II SECRETION SYSTEM PROTEIN F-RELATED"/>
    <property type="match status" value="1"/>
</dbReference>
<name>A0A1Z2XQT3_9FIRM</name>
<proteinExistence type="inferred from homology"/>
<evidence type="ECO:0000256" key="7">
    <source>
        <dbReference type="SAM" id="Phobius"/>
    </source>
</evidence>
<evidence type="ECO:0000313" key="12">
    <source>
        <dbReference type="Proteomes" id="UP000596035"/>
    </source>
</evidence>
<comment type="similarity">
    <text evidence="2">Belongs to the GSP F family.</text>
</comment>
<dbReference type="GO" id="GO:0005886">
    <property type="term" value="C:plasma membrane"/>
    <property type="evidence" value="ECO:0007669"/>
    <property type="project" value="UniProtKB-SubCell"/>
</dbReference>
<evidence type="ECO:0000313" key="11">
    <source>
        <dbReference type="Proteomes" id="UP000196710"/>
    </source>
</evidence>
<evidence type="ECO:0000256" key="4">
    <source>
        <dbReference type="ARBA" id="ARBA00022692"/>
    </source>
</evidence>
<dbReference type="RefSeq" id="WP_066541503.1">
    <property type="nucleotide sequence ID" value="NZ_CAJTCQ010000003.1"/>
</dbReference>
<dbReference type="AlphaFoldDB" id="A0A1Z2XQT3"/>
<evidence type="ECO:0000313" key="10">
    <source>
        <dbReference type="EMBL" id="QQR30087.1"/>
    </source>
</evidence>
<keyword evidence="11" id="KW-1185">Reference proteome</keyword>
<dbReference type="InterPro" id="IPR003004">
    <property type="entry name" value="GspF/PilC"/>
</dbReference>
<dbReference type="PRINTS" id="PR00812">
    <property type="entry name" value="BCTERIALGSPF"/>
</dbReference>
<evidence type="ECO:0000256" key="5">
    <source>
        <dbReference type="ARBA" id="ARBA00022989"/>
    </source>
</evidence>
<dbReference type="PANTHER" id="PTHR30012">
    <property type="entry name" value="GENERAL SECRETION PATHWAY PROTEIN"/>
    <property type="match status" value="1"/>
</dbReference>
<sequence length="350" mass="38507">MGKKRGKLLDALGVSAFCESMALMTQSGIQPDEAVELLRQSDGKGGVLDYALSAMQAELNLGHKLADAMETCGAFPSYAVKMIAVGEESGRLEAVLFRLSRYYLNEETMEDKLRSAVTYPAVMLVMIIAVLALMLTMVLPAFTRVYERTTGSLAVSSYSYISWAYGFCWVALGVMLLLAMSLLIGRLVWRSKRRPALEGLLEKVPLCGEILRELGLYRFMGAYTTYLSSGTLQDVAMEESIKMTRCRSVEKKLLRCMSHLEAGHSFAHAAYDEGLFEPVYGRMLLAGERSGRSELVLWRLTDLLEEHCTTLTDRLVGIVDPLLSGVLLLTVGASLLSVMLPLLGIMNSIG</sequence>
<dbReference type="InterPro" id="IPR018076">
    <property type="entry name" value="T2SS_GspF_dom"/>
</dbReference>
<dbReference type="EMBL" id="CP065321">
    <property type="protein sequence ID" value="QQR30087.1"/>
    <property type="molecule type" value="Genomic_DNA"/>
</dbReference>
<evidence type="ECO:0000256" key="6">
    <source>
        <dbReference type="ARBA" id="ARBA00023136"/>
    </source>
</evidence>
<gene>
    <name evidence="9" type="ORF">ADH66_09160</name>
    <name evidence="10" type="ORF">I5Q82_19200</name>
</gene>
<evidence type="ECO:0000313" key="9">
    <source>
        <dbReference type="EMBL" id="ASB40805.1"/>
    </source>
</evidence>
<protein>
    <submittedName>
        <fullName evidence="10">Type II secretion system F family protein</fullName>
    </submittedName>
</protein>
<keyword evidence="5 7" id="KW-1133">Transmembrane helix</keyword>
<evidence type="ECO:0000256" key="3">
    <source>
        <dbReference type="ARBA" id="ARBA00022475"/>
    </source>
</evidence>
<reference evidence="9" key="1">
    <citation type="journal article" date="2017" name="Genome Announc.">
        <title>High-Quality Whole-Genome Sequences of the Oligo-Mouse-Microbiota Bacterial Community.</title>
        <authorList>
            <person name="Garzetti D."/>
            <person name="Brugiroux S."/>
            <person name="Bunk B."/>
            <person name="Pukall R."/>
            <person name="McCoy K.D."/>
            <person name="Macpherson A.J."/>
            <person name="Stecher B."/>
        </authorList>
    </citation>
    <scope>NUCLEOTIDE SEQUENCE</scope>
    <source>
        <strain evidence="9">KB18</strain>
    </source>
</reference>
<keyword evidence="6 7" id="KW-0472">Membrane</keyword>
<reference evidence="10 12" key="3">
    <citation type="submission" date="2020-11" db="EMBL/GenBank/DDBJ databases">
        <title>Closed and high quality bacterial genomes of the OMM12 community.</title>
        <authorList>
            <person name="Marbouty M."/>
            <person name="Lamy-Besnier Q."/>
            <person name="Debarbieux L."/>
            <person name="Koszul R."/>
        </authorList>
    </citation>
    <scope>NUCLEOTIDE SEQUENCE [LARGE SCALE GENOMIC DNA]</scope>
    <source>
        <strain evidence="10 12">KB18</strain>
    </source>
</reference>
<keyword evidence="4 7" id="KW-0812">Transmembrane</keyword>